<name>A0A538SG91_UNCEI</name>
<comment type="caution">
    <text evidence="3">The sequence shown here is derived from an EMBL/GenBank/DDBJ whole genome shotgun (WGS) entry which is preliminary data.</text>
</comment>
<dbReference type="PRINTS" id="PR00080">
    <property type="entry name" value="SDRFAMILY"/>
</dbReference>
<dbReference type="InterPro" id="IPR002347">
    <property type="entry name" value="SDR_fam"/>
</dbReference>
<dbReference type="PANTHER" id="PTHR42760">
    <property type="entry name" value="SHORT-CHAIN DEHYDROGENASES/REDUCTASES FAMILY MEMBER"/>
    <property type="match status" value="1"/>
</dbReference>
<protein>
    <submittedName>
        <fullName evidence="3">SDR family oxidoreductase</fullName>
    </submittedName>
</protein>
<gene>
    <name evidence="3" type="ORF">E6K73_07950</name>
</gene>
<dbReference type="Proteomes" id="UP000320184">
    <property type="component" value="Unassembled WGS sequence"/>
</dbReference>
<dbReference type="PANTHER" id="PTHR42760:SF133">
    <property type="entry name" value="3-OXOACYL-[ACYL-CARRIER-PROTEIN] REDUCTASE"/>
    <property type="match status" value="1"/>
</dbReference>
<accession>A0A538SG91</accession>
<dbReference type="AlphaFoldDB" id="A0A538SG91"/>
<evidence type="ECO:0000313" key="4">
    <source>
        <dbReference type="Proteomes" id="UP000320184"/>
    </source>
</evidence>
<dbReference type="GO" id="GO:0016616">
    <property type="term" value="F:oxidoreductase activity, acting on the CH-OH group of donors, NAD or NADP as acceptor"/>
    <property type="evidence" value="ECO:0007669"/>
    <property type="project" value="TreeGrafter"/>
</dbReference>
<organism evidence="3 4">
    <name type="scientific">Eiseniibacteriota bacterium</name>
    <dbReference type="NCBI Taxonomy" id="2212470"/>
    <lineage>
        <taxon>Bacteria</taxon>
        <taxon>Candidatus Eiseniibacteriota</taxon>
    </lineage>
</organism>
<keyword evidence="2" id="KW-0560">Oxidoreductase</keyword>
<dbReference type="Gene3D" id="3.40.50.720">
    <property type="entry name" value="NAD(P)-binding Rossmann-like Domain"/>
    <property type="match status" value="1"/>
</dbReference>
<sequence length="272" mass="29187">MTSVLGRDAHGFRLDDRVALITGGAGLLGWEHGMVLADQGARVVLADRRDDECRLRAENLRRRTGVPALGLACDVTNRASWESILHEVVSSFGRIDVLVNNAALTMDSRSPHYDATFSDFPTDDWNAVLAVNLTGTFLGCQVIGKHMVVRGSGSIINIASLYGVVSPHHPMYEGTGVHQPAAYAVSKAGVLGLTRYLAALWAPHGVRVNAITPGGVFNQHAEPFVGRYARLSPIGRMAQPEEIRGAVAYLASDASSYCTGHNLVVDGGWTAW</sequence>
<dbReference type="Pfam" id="PF13561">
    <property type="entry name" value="adh_short_C2"/>
    <property type="match status" value="1"/>
</dbReference>
<evidence type="ECO:0000313" key="3">
    <source>
        <dbReference type="EMBL" id="TMQ50382.1"/>
    </source>
</evidence>
<proteinExistence type="inferred from homology"/>
<dbReference type="InterPro" id="IPR036291">
    <property type="entry name" value="NAD(P)-bd_dom_sf"/>
</dbReference>
<dbReference type="SUPFAM" id="SSF51735">
    <property type="entry name" value="NAD(P)-binding Rossmann-fold domains"/>
    <property type="match status" value="1"/>
</dbReference>
<dbReference type="EMBL" id="VBOT01000101">
    <property type="protein sequence ID" value="TMQ50382.1"/>
    <property type="molecule type" value="Genomic_DNA"/>
</dbReference>
<evidence type="ECO:0000256" key="2">
    <source>
        <dbReference type="ARBA" id="ARBA00023002"/>
    </source>
</evidence>
<dbReference type="FunFam" id="3.40.50.720:FF:000084">
    <property type="entry name" value="Short-chain dehydrogenase reductase"/>
    <property type="match status" value="1"/>
</dbReference>
<reference evidence="3 4" key="1">
    <citation type="journal article" date="2019" name="Nat. Microbiol.">
        <title>Mediterranean grassland soil C-N compound turnover is dependent on rainfall and depth, and is mediated by genomically divergent microorganisms.</title>
        <authorList>
            <person name="Diamond S."/>
            <person name="Andeer P.F."/>
            <person name="Li Z."/>
            <person name="Crits-Christoph A."/>
            <person name="Burstein D."/>
            <person name="Anantharaman K."/>
            <person name="Lane K.R."/>
            <person name="Thomas B.C."/>
            <person name="Pan C."/>
            <person name="Northen T.R."/>
            <person name="Banfield J.F."/>
        </authorList>
    </citation>
    <scope>NUCLEOTIDE SEQUENCE [LARGE SCALE GENOMIC DNA]</scope>
    <source>
        <strain evidence="3">WS_3</strain>
    </source>
</reference>
<comment type="similarity">
    <text evidence="1">Belongs to the short-chain dehydrogenases/reductases (SDR) family.</text>
</comment>
<dbReference type="PRINTS" id="PR00081">
    <property type="entry name" value="GDHRDH"/>
</dbReference>
<evidence type="ECO:0000256" key="1">
    <source>
        <dbReference type="ARBA" id="ARBA00006484"/>
    </source>
</evidence>